<protein>
    <submittedName>
        <fullName evidence="7">ECF RNA polymerase sigma factor EcfG</fullName>
    </submittedName>
</protein>
<dbReference type="Gene3D" id="1.10.10.10">
    <property type="entry name" value="Winged helix-like DNA-binding domain superfamily/Winged helix DNA-binding domain"/>
    <property type="match status" value="1"/>
</dbReference>
<keyword evidence="2" id="KW-0805">Transcription regulation</keyword>
<dbReference type="AlphaFoldDB" id="A0A7V8JKG4"/>
<dbReference type="CDD" id="cd06171">
    <property type="entry name" value="Sigma70_r4"/>
    <property type="match status" value="1"/>
</dbReference>
<organism evidence="7 8">
    <name type="scientific">Stenotrophomonas maltophilia</name>
    <name type="common">Pseudomonas maltophilia</name>
    <name type="synonym">Xanthomonas maltophilia</name>
    <dbReference type="NCBI Taxonomy" id="40324"/>
    <lineage>
        <taxon>Bacteria</taxon>
        <taxon>Pseudomonadati</taxon>
        <taxon>Pseudomonadota</taxon>
        <taxon>Gammaproteobacteria</taxon>
        <taxon>Lysobacterales</taxon>
        <taxon>Lysobacteraceae</taxon>
        <taxon>Stenotrophomonas</taxon>
        <taxon>Stenotrophomonas maltophilia group</taxon>
    </lineage>
</organism>
<dbReference type="Pfam" id="PF22029">
    <property type="entry name" value="PhyR_sigma2"/>
    <property type="match status" value="1"/>
</dbReference>
<dbReference type="PANTHER" id="PTHR43133">
    <property type="entry name" value="RNA POLYMERASE ECF-TYPE SIGMA FACTO"/>
    <property type="match status" value="1"/>
</dbReference>
<evidence type="ECO:0000256" key="1">
    <source>
        <dbReference type="ARBA" id="ARBA00010641"/>
    </source>
</evidence>
<evidence type="ECO:0000256" key="2">
    <source>
        <dbReference type="ARBA" id="ARBA00023015"/>
    </source>
</evidence>
<dbReference type="GO" id="GO:0016987">
    <property type="term" value="F:sigma factor activity"/>
    <property type="evidence" value="ECO:0007669"/>
    <property type="project" value="UniProtKB-KW"/>
</dbReference>
<evidence type="ECO:0000259" key="6">
    <source>
        <dbReference type="Pfam" id="PF22029"/>
    </source>
</evidence>
<sequence>MDELDDQQLRELLPGLRRFARSLCHDGSSADDLVQAALERALSRWHSRRDQAALKPWLFQILYRQFIDEQRRSRRWQRLAGLFGASLQDSAPSAERVHDGRATLAQFDRLVPEQRALLMLVAVEGFSYREAADALGVPLGTVMSRLSRARDRLRVLDEGQAPAPSLRRIP</sequence>
<dbReference type="Pfam" id="PF08281">
    <property type="entry name" value="Sigma70_r4_2"/>
    <property type="match status" value="1"/>
</dbReference>
<dbReference type="InterPro" id="IPR013324">
    <property type="entry name" value="RNA_pol_sigma_r3/r4-like"/>
</dbReference>
<accession>A0A7V8JKG4</accession>
<evidence type="ECO:0000256" key="3">
    <source>
        <dbReference type="ARBA" id="ARBA00023082"/>
    </source>
</evidence>
<gene>
    <name evidence="7" type="primary">ecfG</name>
    <name evidence="7" type="ORF">GAK31_03546</name>
</gene>
<dbReference type="PANTHER" id="PTHR43133:SF25">
    <property type="entry name" value="RNA POLYMERASE SIGMA FACTOR RFAY-RELATED"/>
    <property type="match status" value="1"/>
</dbReference>
<feature type="domain" description="RNA polymerase sigma factor 70 region 4 type 2" evidence="5">
    <location>
        <begin position="107"/>
        <end position="153"/>
    </location>
</feature>
<evidence type="ECO:0000256" key="4">
    <source>
        <dbReference type="ARBA" id="ARBA00023163"/>
    </source>
</evidence>
<dbReference type="SUPFAM" id="SSF88946">
    <property type="entry name" value="Sigma2 domain of RNA polymerase sigma factors"/>
    <property type="match status" value="1"/>
</dbReference>
<dbReference type="InterPro" id="IPR014284">
    <property type="entry name" value="RNA_pol_sigma-70_dom"/>
</dbReference>
<dbReference type="SUPFAM" id="SSF88659">
    <property type="entry name" value="Sigma3 and sigma4 domains of RNA polymerase sigma factors"/>
    <property type="match status" value="1"/>
</dbReference>
<dbReference type="GO" id="GO:0003677">
    <property type="term" value="F:DNA binding"/>
    <property type="evidence" value="ECO:0007669"/>
    <property type="project" value="InterPro"/>
</dbReference>
<evidence type="ECO:0000259" key="5">
    <source>
        <dbReference type="Pfam" id="PF08281"/>
    </source>
</evidence>
<dbReference type="Gene3D" id="1.10.1740.10">
    <property type="match status" value="1"/>
</dbReference>
<comment type="caution">
    <text evidence="7">The sequence shown here is derived from an EMBL/GenBank/DDBJ whole genome shotgun (WGS) entry which is preliminary data.</text>
</comment>
<dbReference type="GO" id="GO:0006352">
    <property type="term" value="P:DNA-templated transcription initiation"/>
    <property type="evidence" value="ECO:0007669"/>
    <property type="project" value="InterPro"/>
</dbReference>
<dbReference type="InterPro" id="IPR013325">
    <property type="entry name" value="RNA_pol_sigma_r2"/>
</dbReference>
<comment type="similarity">
    <text evidence="1">Belongs to the sigma-70 factor family. ECF subfamily.</text>
</comment>
<dbReference type="EMBL" id="WNDS01000005">
    <property type="protein sequence ID" value="KAF1013397.1"/>
    <property type="molecule type" value="Genomic_DNA"/>
</dbReference>
<dbReference type="InterPro" id="IPR013249">
    <property type="entry name" value="RNA_pol_sigma70_r4_t2"/>
</dbReference>
<dbReference type="InterPro" id="IPR036388">
    <property type="entry name" value="WH-like_DNA-bd_sf"/>
</dbReference>
<evidence type="ECO:0000313" key="8">
    <source>
        <dbReference type="Proteomes" id="UP000487117"/>
    </source>
</evidence>
<proteinExistence type="inferred from homology"/>
<feature type="domain" description="PhyR sigma2" evidence="6">
    <location>
        <begin position="11"/>
        <end position="62"/>
    </location>
</feature>
<name>A0A7V8JKG4_STEMA</name>
<dbReference type="InterPro" id="IPR039425">
    <property type="entry name" value="RNA_pol_sigma-70-like"/>
</dbReference>
<dbReference type="NCBIfam" id="TIGR02937">
    <property type="entry name" value="sigma70-ECF"/>
    <property type="match status" value="1"/>
</dbReference>
<dbReference type="InterPro" id="IPR053866">
    <property type="entry name" value="PhyR_sigma2"/>
</dbReference>
<reference evidence="8" key="1">
    <citation type="journal article" date="2020" name="MBio">
        <title>Horizontal gene transfer to a defensive symbiont with a reduced genome amongst a multipartite beetle microbiome.</title>
        <authorList>
            <person name="Waterworth S.C."/>
            <person name="Florez L.V."/>
            <person name="Rees E.R."/>
            <person name="Hertweck C."/>
            <person name="Kaltenpoth M."/>
            <person name="Kwan J.C."/>
        </authorList>
    </citation>
    <scope>NUCLEOTIDE SEQUENCE [LARGE SCALE GENOMIC DNA]</scope>
</reference>
<keyword evidence="4" id="KW-0804">Transcription</keyword>
<keyword evidence="3" id="KW-0731">Sigma factor</keyword>
<dbReference type="Proteomes" id="UP000487117">
    <property type="component" value="Unassembled WGS sequence"/>
</dbReference>
<evidence type="ECO:0000313" key="7">
    <source>
        <dbReference type="EMBL" id="KAF1013397.1"/>
    </source>
</evidence>